<dbReference type="OrthoDB" id="9816297at2"/>
<evidence type="ECO:0000256" key="2">
    <source>
        <dbReference type="ARBA" id="ARBA00022840"/>
    </source>
</evidence>
<dbReference type="InterPro" id="IPR027417">
    <property type="entry name" value="P-loop_NTPase"/>
</dbReference>
<dbReference type="Proteomes" id="UP000076476">
    <property type="component" value="Unassembled WGS sequence"/>
</dbReference>
<evidence type="ECO:0000259" key="3">
    <source>
        <dbReference type="Pfam" id="PF01656"/>
    </source>
</evidence>
<evidence type="ECO:0000313" key="4">
    <source>
        <dbReference type="EMBL" id="KZN97616.1"/>
    </source>
</evidence>
<keyword evidence="5" id="KW-1185">Reference proteome</keyword>
<dbReference type="AlphaFoldDB" id="A0A165YZ14"/>
<dbReference type="PIRSF" id="PIRSF003092">
    <property type="entry name" value="MinD"/>
    <property type="match status" value="1"/>
</dbReference>
<keyword evidence="2" id="KW-0067">ATP-binding</keyword>
<dbReference type="GO" id="GO:0051782">
    <property type="term" value="P:negative regulation of cell division"/>
    <property type="evidence" value="ECO:0007669"/>
    <property type="project" value="TreeGrafter"/>
</dbReference>
<dbReference type="Pfam" id="PF01656">
    <property type="entry name" value="CbiA"/>
    <property type="match status" value="1"/>
</dbReference>
<organism evidence="4 5">
    <name type="scientific">Aeribacillus pallidus</name>
    <dbReference type="NCBI Taxonomy" id="33936"/>
    <lineage>
        <taxon>Bacteria</taxon>
        <taxon>Bacillati</taxon>
        <taxon>Bacillota</taxon>
        <taxon>Bacilli</taxon>
        <taxon>Bacillales</taxon>
        <taxon>Bacillaceae</taxon>
        <taxon>Aeribacillus</taxon>
    </lineage>
</organism>
<dbReference type="SUPFAM" id="SSF52540">
    <property type="entry name" value="P-loop containing nucleoside triphosphate hydrolases"/>
    <property type="match status" value="1"/>
</dbReference>
<evidence type="ECO:0000313" key="5">
    <source>
        <dbReference type="Proteomes" id="UP000076476"/>
    </source>
</evidence>
<sequence length="291" mass="33239">MDQAEQLRRIIQQNKYAVIKDSPPNRHAKTVAVISGKGGVGKSNFVLNFALNLIKKRNDRVLLVDCDIGMANIDLLLGQQYQERSIVDLLKNRIGIEQIIKKGPLNLQYLSGGMSLSNIVTIDEAEFQFFLYELERIIEKYDTILFDMGAGISKDSLKFLLAVDEIIVITTPEPTSIMDAYSAIKLIHQFDQEKVMKVVVNRFKKNIEAKETWEKIRTTAERFLHKTIDLLGSLPEDDHVQKSVMEQIPFILRFPNAPISKALENITEMYLNGKIKRKGFIHSLRSLFSSR</sequence>
<gene>
    <name evidence="4" type="ORF">AZI98_02305</name>
</gene>
<dbReference type="EMBL" id="LWBR01000007">
    <property type="protein sequence ID" value="KZN97616.1"/>
    <property type="molecule type" value="Genomic_DNA"/>
</dbReference>
<feature type="domain" description="CobQ/CobB/MinD/ParA nucleotide binding" evidence="3">
    <location>
        <begin position="31"/>
        <end position="249"/>
    </location>
</feature>
<dbReference type="InterPro" id="IPR002586">
    <property type="entry name" value="CobQ/CobB/MinD/ParA_Nub-bd_dom"/>
</dbReference>
<reference evidence="4 5" key="1">
    <citation type="submission" date="2016-04" db="EMBL/GenBank/DDBJ databases">
        <title>Draft genome sequence of Aeribacillus pallidus 8m3 from petroleum reservoir.</title>
        <authorList>
            <person name="Poltaraus A.B."/>
            <person name="Nazina T.N."/>
            <person name="Tourova T.P."/>
            <person name="Malakho S.M."/>
            <person name="Korshunova A.V."/>
            <person name="Sokolova D.S."/>
        </authorList>
    </citation>
    <scope>NUCLEOTIDE SEQUENCE [LARGE SCALE GENOMIC DNA]</scope>
    <source>
        <strain evidence="4 5">8m3</strain>
    </source>
</reference>
<dbReference type="InterPro" id="IPR050625">
    <property type="entry name" value="ParA/MinD_ATPase"/>
</dbReference>
<evidence type="ECO:0000256" key="1">
    <source>
        <dbReference type="ARBA" id="ARBA00022741"/>
    </source>
</evidence>
<proteinExistence type="predicted"/>
<dbReference type="GO" id="GO:0016887">
    <property type="term" value="F:ATP hydrolysis activity"/>
    <property type="evidence" value="ECO:0007669"/>
    <property type="project" value="TreeGrafter"/>
</dbReference>
<keyword evidence="1" id="KW-0547">Nucleotide-binding</keyword>
<dbReference type="CDD" id="cd02038">
    <property type="entry name" value="FlhG-like"/>
    <property type="match status" value="1"/>
</dbReference>
<dbReference type="GO" id="GO:0005829">
    <property type="term" value="C:cytosol"/>
    <property type="evidence" value="ECO:0007669"/>
    <property type="project" value="TreeGrafter"/>
</dbReference>
<dbReference type="InterPro" id="IPR033875">
    <property type="entry name" value="FlhG"/>
</dbReference>
<comment type="caution">
    <text evidence="4">The sequence shown here is derived from an EMBL/GenBank/DDBJ whole genome shotgun (WGS) entry which is preliminary data.</text>
</comment>
<protein>
    <recommendedName>
        <fullName evidence="3">CobQ/CobB/MinD/ParA nucleotide binding domain-containing protein</fullName>
    </recommendedName>
</protein>
<dbReference type="RefSeq" id="WP_063386682.1">
    <property type="nucleotide sequence ID" value="NZ_LWBR01000007.1"/>
</dbReference>
<dbReference type="PANTHER" id="PTHR43384">
    <property type="entry name" value="SEPTUM SITE-DETERMINING PROTEIN MIND HOMOLOG, CHLOROPLASTIC-RELATED"/>
    <property type="match status" value="1"/>
</dbReference>
<accession>A0A165YZ14</accession>
<dbReference type="PANTHER" id="PTHR43384:SF4">
    <property type="entry name" value="CELLULOSE BIOSYNTHESIS PROTEIN BCSQ-RELATED"/>
    <property type="match status" value="1"/>
</dbReference>
<dbReference type="GO" id="GO:0009898">
    <property type="term" value="C:cytoplasmic side of plasma membrane"/>
    <property type="evidence" value="ECO:0007669"/>
    <property type="project" value="TreeGrafter"/>
</dbReference>
<dbReference type="GO" id="GO:0005524">
    <property type="term" value="F:ATP binding"/>
    <property type="evidence" value="ECO:0007669"/>
    <property type="project" value="UniProtKB-KW"/>
</dbReference>
<dbReference type="STRING" id="33936.AZI98_02305"/>
<name>A0A165YZ14_9BACI</name>
<dbReference type="InterPro" id="IPR025501">
    <property type="entry name" value="MinD_FleN"/>
</dbReference>
<dbReference type="Gene3D" id="3.40.50.300">
    <property type="entry name" value="P-loop containing nucleotide triphosphate hydrolases"/>
    <property type="match status" value="1"/>
</dbReference>